<comment type="caution">
    <text evidence="9">The sequence shown here is derived from an EMBL/GenBank/DDBJ whole genome shotgun (WGS) entry which is preliminary data.</text>
</comment>
<gene>
    <name evidence="9" type="ORF">GBAR_LOCUS11684</name>
</gene>
<dbReference type="PANTHER" id="PTHR43744">
    <property type="entry name" value="ABC TRANSPORTER PERMEASE PROTEIN MG189-RELATED-RELATED"/>
    <property type="match status" value="1"/>
</dbReference>
<feature type="transmembrane region" description="Helical" evidence="7">
    <location>
        <begin position="250"/>
        <end position="272"/>
    </location>
</feature>
<dbReference type="GO" id="GO:0005886">
    <property type="term" value="C:plasma membrane"/>
    <property type="evidence" value="ECO:0007669"/>
    <property type="project" value="UniProtKB-SubCell"/>
</dbReference>
<feature type="transmembrane region" description="Helical" evidence="7">
    <location>
        <begin position="46"/>
        <end position="62"/>
    </location>
</feature>
<evidence type="ECO:0000256" key="6">
    <source>
        <dbReference type="ARBA" id="ARBA00023136"/>
    </source>
</evidence>
<dbReference type="PANTHER" id="PTHR43744:SF9">
    <property type="entry name" value="POLYGALACTURONAN_RHAMNOGALACTURONAN TRANSPORT SYSTEM PERMEASE PROTEIN YTCP"/>
    <property type="match status" value="1"/>
</dbReference>
<dbReference type="CDD" id="cd06261">
    <property type="entry name" value="TM_PBP2"/>
    <property type="match status" value="1"/>
</dbReference>
<evidence type="ECO:0000256" key="7">
    <source>
        <dbReference type="SAM" id="Phobius"/>
    </source>
</evidence>
<dbReference type="InterPro" id="IPR000515">
    <property type="entry name" value="MetI-like"/>
</dbReference>
<dbReference type="EMBL" id="CASHTH010001754">
    <property type="protein sequence ID" value="CAI8019429.1"/>
    <property type="molecule type" value="Genomic_DNA"/>
</dbReference>
<feature type="transmembrane region" description="Helical" evidence="7">
    <location>
        <begin position="179"/>
        <end position="202"/>
    </location>
</feature>
<feature type="domain" description="ABC transmembrane type-1" evidence="8">
    <location>
        <begin position="71"/>
        <end position="272"/>
    </location>
</feature>
<dbReference type="SUPFAM" id="SSF161098">
    <property type="entry name" value="MetI-like"/>
    <property type="match status" value="1"/>
</dbReference>
<sequence>MTVEDVVVDTIVYAGVAIAFVVTLYPFLFVLSMSISDPVAVARREVFLLPKGFSLAAYRTVLSDPVVIRSYYNTLWYTAVGTALNLVFTVMAAYPLSKRNFSARGVLMFLIVFTMFFSGGLIPLFVLVVKLGLYGTRWAIVIPPLIATFNLIICRTFFQTLPEDLFESARIEGAGEWRIVWKIVLPLSKPIVAVLVLFYGIAHWNSFFPALLYLPKADLQPIQIYLRRVLIQASPEAVQQFETGEAGEGIMAMVQIKFAVMIVAMLPILLLYPSCRSTSSRAC</sequence>
<organism evidence="9 10">
    <name type="scientific">Geodia barretti</name>
    <name type="common">Barrett's horny sponge</name>
    <dbReference type="NCBI Taxonomy" id="519541"/>
    <lineage>
        <taxon>Eukaryota</taxon>
        <taxon>Metazoa</taxon>
        <taxon>Porifera</taxon>
        <taxon>Demospongiae</taxon>
        <taxon>Heteroscleromorpha</taxon>
        <taxon>Tetractinellida</taxon>
        <taxon>Astrophorina</taxon>
        <taxon>Geodiidae</taxon>
        <taxon>Geodia</taxon>
    </lineage>
</organism>
<evidence type="ECO:0000313" key="9">
    <source>
        <dbReference type="EMBL" id="CAI8019429.1"/>
    </source>
</evidence>
<evidence type="ECO:0000256" key="3">
    <source>
        <dbReference type="ARBA" id="ARBA00022475"/>
    </source>
</evidence>
<evidence type="ECO:0000313" key="10">
    <source>
        <dbReference type="Proteomes" id="UP001174909"/>
    </source>
</evidence>
<feature type="transmembrane region" description="Helical" evidence="7">
    <location>
        <begin position="12"/>
        <end position="34"/>
    </location>
</feature>
<comment type="subcellular location">
    <subcellularLocation>
        <location evidence="1">Cell membrane</location>
        <topology evidence="1">Multi-pass membrane protein</topology>
    </subcellularLocation>
</comment>
<evidence type="ECO:0000256" key="1">
    <source>
        <dbReference type="ARBA" id="ARBA00004651"/>
    </source>
</evidence>
<dbReference type="GO" id="GO:0055085">
    <property type="term" value="P:transmembrane transport"/>
    <property type="evidence" value="ECO:0007669"/>
    <property type="project" value="InterPro"/>
</dbReference>
<evidence type="ECO:0000256" key="2">
    <source>
        <dbReference type="ARBA" id="ARBA00022448"/>
    </source>
</evidence>
<feature type="transmembrane region" description="Helical" evidence="7">
    <location>
        <begin position="138"/>
        <end position="158"/>
    </location>
</feature>
<protein>
    <submittedName>
        <fullName evidence="9">Protein LplC</fullName>
    </submittedName>
</protein>
<dbReference type="InterPro" id="IPR035906">
    <property type="entry name" value="MetI-like_sf"/>
</dbReference>
<keyword evidence="3" id="KW-1003">Cell membrane</keyword>
<keyword evidence="6 7" id="KW-0472">Membrane</keyword>
<keyword evidence="2" id="KW-0813">Transport</keyword>
<feature type="transmembrane region" description="Helical" evidence="7">
    <location>
        <begin position="106"/>
        <end position="126"/>
    </location>
</feature>
<name>A0AA35RY91_GEOBA</name>
<proteinExistence type="predicted"/>
<evidence type="ECO:0000256" key="5">
    <source>
        <dbReference type="ARBA" id="ARBA00022989"/>
    </source>
</evidence>
<evidence type="ECO:0000259" key="8">
    <source>
        <dbReference type="PROSITE" id="PS50928"/>
    </source>
</evidence>
<keyword evidence="5 7" id="KW-1133">Transmembrane helix</keyword>
<reference evidence="9" key="1">
    <citation type="submission" date="2023-03" db="EMBL/GenBank/DDBJ databases">
        <authorList>
            <person name="Steffen K."/>
            <person name="Cardenas P."/>
        </authorList>
    </citation>
    <scope>NUCLEOTIDE SEQUENCE</scope>
</reference>
<feature type="transmembrane region" description="Helical" evidence="7">
    <location>
        <begin position="74"/>
        <end position="94"/>
    </location>
</feature>
<dbReference type="Pfam" id="PF00528">
    <property type="entry name" value="BPD_transp_1"/>
    <property type="match status" value="1"/>
</dbReference>
<evidence type="ECO:0000256" key="4">
    <source>
        <dbReference type="ARBA" id="ARBA00022692"/>
    </source>
</evidence>
<accession>A0AA35RY91</accession>
<keyword evidence="4 7" id="KW-0812">Transmembrane</keyword>
<dbReference type="Gene3D" id="1.10.3720.10">
    <property type="entry name" value="MetI-like"/>
    <property type="match status" value="1"/>
</dbReference>
<dbReference type="AlphaFoldDB" id="A0AA35RY91"/>
<keyword evidence="10" id="KW-1185">Reference proteome</keyword>
<dbReference type="Proteomes" id="UP001174909">
    <property type="component" value="Unassembled WGS sequence"/>
</dbReference>
<dbReference type="PROSITE" id="PS50928">
    <property type="entry name" value="ABC_TM1"/>
    <property type="match status" value="1"/>
</dbReference>